<evidence type="ECO:0000259" key="12">
    <source>
        <dbReference type="SMART" id="SM01372"/>
    </source>
</evidence>
<comment type="similarity">
    <text evidence="2 8">Belongs to the E2F/DP family.</text>
</comment>
<dbReference type="InterPro" id="IPR015648">
    <property type="entry name" value="Transcrpt_fac_DP"/>
</dbReference>
<reference evidence="13" key="4">
    <citation type="submission" date="2019-03" db="UniProtKB">
        <authorList>
            <consortium name="EnsemblPlants"/>
        </authorList>
    </citation>
    <scope>IDENTIFICATION</scope>
</reference>
<dbReference type="GO" id="GO:0005634">
    <property type="term" value="C:nucleus"/>
    <property type="evidence" value="ECO:0007669"/>
    <property type="project" value="UniProtKB-SubCell"/>
</dbReference>
<dbReference type="GO" id="GO:0005667">
    <property type="term" value="C:transcription regulator complex"/>
    <property type="evidence" value="ECO:0007669"/>
    <property type="project" value="InterPro"/>
</dbReference>
<dbReference type="Pfam" id="PF08781">
    <property type="entry name" value="DP"/>
    <property type="match status" value="1"/>
</dbReference>
<evidence type="ECO:0000313" key="13">
    <source>
        <dbReference type="EnsemblPlants" id="AET3Gv20645000.4"/>
    </source>
</evidence>
<dbReference type="EnsemblPlants" id="AET3Gv20645000.4">
    <property type="protein sequence ID" value="AET3Gv20645000.4"/>
    <property type="gene ID" value="AET3Gv20645000"/>
</dbReference>
<dbReference type="GO" id="GO:0051726">
    <property type="term" value="P:regulation of cell cycle"/>
    <property type="evidence" value="ECO:0007669"/>
    <property type="project" value="InterPro"/>
</dbReference>
<dbReference type="FunFam" id="1.10.10.10:FF:000360">
    <property type="entry name" value="Transcription factor Dp-1, a"/>
    <property type="match status" value="1"/>
</dbReference>
<dbReference type="GO" id="GO:0000977">
    <property type="term" value="F:RNA polymerase II transcription regulatory region sequence-specific DNA binding"/>
    <property type="evidence" value="ECO:0007669"/>
    <property type="project" value="TreeGrafter"/>
</dbReference>
<protein>
    <recommendedName>
        <fullName evidence="15">E2F/DP family winged-helix DNA-binding domain-containing protein</fullName>
    </recommendedName>
</protein>
<evidence type="ECO:0000256" key="4">
    <source>
        <dbReference type="ARBA" id="ARBA00023125"/>
    </source>
</evidence>
<keyword evidence="4 8" id="KW-0238">DNA-binding</keyword>
<evidence type="ECO:0000256" key="10">
    <source>
        <dbReference type="SAM" id="MobiDB-lite"/>
    </source>
</evidence>
<evidence type="ECO:0000256" key="3">
    <source>
        <dbReference type="ARBA" id="ARBA00023015"/>
    </source>
</evidence>
<keyword evidence="6 8" id="KW-0539">Nucleus</keyword>
<dbReference type="Pfam" id="PF02319">
    <property type="entry name" value="WHD_E2F_TDP"/>
    <property type="match status" value="1"/>
</dbReference>
<comment type="subcellular location">
    <subcellularLocation>
        <location evidence="1 8">Nucleus</location>
    </subcellularLocation>
</comment>
<evidence type="ECO:0000256" key="9">
    <source>
        <dbReference type="SAM" id="Coils"/>
    </source>
</evidence>
<dbReference type="CDD" id="cd14458">
    <property type="entry name" value="DP_DD"/>
    <property type="match status" value="1"/>
</dbReference>
<dbReference type="Gene3D" id="1.20.140.80">
    <property type="entry name" value="Transcription factor DP"/>
    <property type="match status" value="1"/>
</dbReference>
<proteinExistence type="inferred from homology"/>
<dbReference type="PANTHER" id="PTHR12548:SF19">
    <property type="entry name" value="TRANSCRIPTION FACTOR-LIKE PROTEIN DPA"/>
    <property type="match status" value="1"/>
</dbReference>
<dbReference type="SUPFAM" id="SSF144074">
    <property type="entry name" value="E2F-DP heterodimerization region"/>
    <property type="match status" value="1"/>
</dbReference>
<evidence type="ECO:0000256" key="6">
    <source>
        <dbReference type="ARBA" id="ARBA00023242"/>
    </source>
</evidence>
<keyword evidence="5 8" id="KW-0804">Transcription</keyword>
<evidence type="ECO:0000256" key="2">
    <source>
        <dbReference type="ARBA" id="ARBA00010940"/>
    </source>
</evidence>
<reference evidence="14" key="1">
    <citation type="journal article" date="2014" name="Science">
        <title>Ancient hybridizations among the ancestral genomes of bread wheat.</title>
        <authorList>
            <consortium name="International Wheat Genome Sequencing Consortium,"/>
            <person name="Marcussen T."/>
            <person name="Sandve S.R."/>
            <person name="Heier L."/>
            <person name="Spannagl M."/>
            <person name="Pfeifer M."/>
            <person name="Jakobsen K.S."/>
            <person name="Wulff B.B."/>
            <person name="Steuernagel B."/>
            <person name="Mayer K.F."/>
            <person name="Olsen O.A."/>
        </authorList>
    </citation>
    <scope>NUCLEOTIDE SEQUENCE [LARGE SCALE GENOMIC DNA]</scope>
    <source>
        <strain evidence="14">cv. AL8/78</strain>
    </source>
</reference>
<dbReference type="InterPro" id="IPR036388">
    <property type="entry name" value="WH-like_DNA-bd_sf"/>
</dbReference>
<dbReference type="Gramene" id="AET3Gv20645000.4">
    <property type="protein sequence ID" value="AET3Gv20645000.4"/>
    <property type="gene ID" value="AET3Gv20645000"/>
</dbReference>
<dbReference type="InterPro" id="IPR003316">
    <property type="entry name" value="E2F_WHTH_DNA-bd_dom"/>
</dbReference>
<evidence type="ECO:0008006" key="15">
    <source>
        <dbReference type="Google" id="ProtNLM"/>
    </source>
</evidence>
<dbReference type="SMART" id="SM01138">
    <property type="entry name" value="DP"/>
    <property type="match status" value="1"/>
</dbReference>
<dbReference type="SMART" id="SM01372">
    <property type="entry name" value="E2F_TDP"/>
    <property type="match status" value="1"/>
</dbReference>
<keyword evidence="9" id="KW-0175">Coiled coil</keyword>
<dbReference type="InterPro" id="IPR037241">
    <property type="entry name" value="E2F-DP_heterodim"/>
</dbReference>
<feature type="compositionally biased region" description="Basic and acidic residues" evidence="10">
    <location>
        <begin position="61"/>
        <end position="78"/>
    </location>
</feature>
<evidence type="ECO:0000256" key="8">
    <source>
        <dbReference type="RuleBase" id="RU003796"/>
    </source>
</evidence>
<feature type="domain" description="E2F/DP family winged-helix DNA-binding" evidence="12">
    <location>
        <begin position="82"/>
        <end position="160"/>
    </location>
</feature>
<keyword evidence="7" id="KW-0131">Cell cycle</keyword>
<dbReference type="PANTHER" id="PTHR12548">
    <property type="entry name" value="TRANSCRIPTION FACTOR DP"/>
    <property type="match status" value="1"/>
</dbReference>
<dbReference type="AlphaFoldDB" id="A0A453FD81"/>
<feature type="coiled-coil region" evidence="9">
    <location>
        <begin position="169"/>
        <end position="203"/>
    </location>
</feature>
<accession>A0A453FD81</accession>
<evidence type="ECO:0000313" key="14">
    <source>
        <dbReference type="Proteomes" id="UP000015105"/>
    </source>
</evidence>
<feature type="region of interest" description="Disordered" evidence="10">
    <location>
        <begin position="47"/>
        <end position="79"/>
    </location>
</feature>
<sequence>VLHDLSLPPSLASRNITRTAMAPPRGGAAAAAPAALDLTGVHILEASSVPPLPERGGNAVQRKEAVDPDKDRKKEKAAAPRITGWGLREYSKIVCEKVEAKGRTTYNEVADEIYSELKSMAHIGQGFDEKNIRRRVYDAFNVLIALRVIAKEKKEIRWMGLSNYRYEKIKKLEEVRKEHVNKIRNKKALLQEIEKQFDDLQNIMLRNQTLESSAENVNGIRLPFVLVKTSRKARVEIEISDDSKFAHFEFNGAPFTLHDDLSILEGIRRNSIGRAGRATLH</sequence>
<organism evidence="13 14">
    <name type="scientific">Aegilops tauschii subsp. strangulata</name>
    <name type="common">Goatgrass</name>
    <dbReference type="NCBI Taxonomy" id="200361"/>
    <lineage>
        <taxon>Eukaryota</taxon>
        <taxon>Viridiplantae</taxon>
        <taxon>Streptophyta</taxon>
        <taxon>Embryophyta</taxon>
        <taxon>Tracheophyta</taxon>
        <taxon>Spermatophyta</taxon>
        <taxon>Magnoliopsida</taxon>
        <taxon>Liliopsida</taxon>
        <taxon>Poales</taxon>
        <taxon>Poaceae</taxon>
        <taxon>BOP clade</taxon>
        <taxon>Pooideae</taxon>
        <taxon>Triticodae</taxon>
        <taxon>Triticeae</taxon>
        <taxon>Triticinae</taxon>
        <taxon>Aegilops</taxon>
    </lineage>
</organism>
<evidence type="ECO:0000256" key="1">
    <source>
        <dbReference type="ARBA" id="ARBA00004123"/>
    </source>
</evidence>
<reference evidence="14" key="2">
    <citation type="journal article" date="2017" name="Nat. Plants">
        <title>The Aegilops tauschii genome reveals multiple impacts of transposons.</title>
        <authorList>
            <person name="Zhao G."/>
            <person name="Zou C."/>
            <person name="Li K."/>
            <person name="Wang K."/>
            <person name="Li T."/>
            <person name="Gao L."/>
            <person name="Zhang X."/>
            <person name="Wang H."/>
            <person name="Yang Z."/>
            <person name="Liu X."/>
            <person name="Jiang W."/>
            <person name="Mao L."/>
            <person name="Kong X."/>
            <person name="Jiao Y."/>
            <person name="Jia J."/>
        </authorList>
    </citation>
    <scope>NUCLEOTIDE SEQUENCE [LARGE SCALE GENOMIC DNA]</scope>
    <source>
        <strain evidence="14">cv. AL8/78</strain>
    </source>
</reference>
<name>A0A453FD81_AEGTS</name>
<reference evidence="13" key="5">
    <citation type="journal article" date="2021" name="G3 (Bethesda)">
        <title>Aegilops tauschii genome assembly Aet v5.0 features greater sequence contiguity and improved annotation.</title>
        <authorList>
            <person name="Wang L."/>
            <person name="Zhu T."/>
            <person name="Rodriguez J.C."/>
            <person name="Deal K.R."/>
            <person name="Dubcovsky J."/>
            <person name="McGuire P.E."/>
            <person name="Lux T."/>
            <person name="Spannagl M."/>
            <person name="Mayer K.F.X."/>
            <person name="Baldrich P."/>
            <person name="Meyers B.C."/>
            <person name="Huo N."/>
            <person name="Gu Y.Q."/>
            <person name="Zhou H."/>
            <person name="Devos K.M."/>
            <person name="Bennetzen J.L."/>
            <person name="Unver T."/>
            <person name="Budak H."/>
            <person name="Gulick P.J."/>
            <person name="Galiba G."/>
            <person name="Kalapos B."/>
            <person name="Nelson D.R."/>
            <person name="Li P."/>
            <person name="You F.M."/>
            <person name="Luo M.C."/>
            <person name="Dvorak J."/>
        </authorList>
    </citation>
    <scope>NUCLEOTIDE SEQUENCE [LARGE SCALE GENOMIC DNA]</scope>
    <source>
        <strain evidence="13">cv. AL8/78</strain>
    </source>
</reference>
<dbReference type="GO" id="GO:0000981">
    <property type="term" value="F:DNA-binding transcription factor activity, RNA polymerase II-specific"/>
    <property type="evidence" value="ECO:0007669"/>
    <property type="project" value="TreeGrafter"/>
</dbReference>
<evidence type="ECO:0000256" key="7">
    <source>
        <dbReference type="ARBA" id="ARBA00023306"/>
    </source>
</evidence>
<dbReference type="InterPro" id="IPR036390">
    <property type="entry name" value="WH_DNA-bd_sf"/>
</dbReference>
<dbReference type="InterPro" id="IPR014889">
    <property type="entry name" value="Transc_factor_DP_C"/>
</dbReference>
<dbReference type="STRING" id="200361.A0A453FD81"/>
<evidence type="ECO:0000256" key="5">
    <source>
        <dbReference type="ARBA" id="ARBA00023163"/>
    </source>
</evidence>
<dbReference type="InterPro" id="IPR038168">
    <property type="entry name" value="TF_DP_C_sf"/>
</dbReference>
<dbReference type="SUPFAM" id="SSF46785">
    <property type="entry name" value="Winged helix' DNA-binding domain"/>
    <property type="match status" value="1"/>
</dbReference>
<reference evidence="13" key="3">
    <citation type="journal article" date="2017" name="Nature">
        <title>Genome sequence of the progenitor of the wheat D genome Aegilops tauschii.</title>
        <authorList>
            <person name="Luo M.C."/>
            <person name="Gu Y.Q."/>
            <person name="Puiu D."/>
            <person name="Wang H."/>
            <person name="Twardziok S.O."/>
            <person name="Deal K.R."/>
            <person name="Huo N."/>
            <person name="Zhu T."/>
            <person name="Wang L."/>
            <person name="Wang Y."/>
            <person name="McGuire P.E."/>
            <person name="Liu S."/>
            <person name="Long H."/>
            <person name="Ramasamy R.K."/>
            <person name="Rodriguez J.C."/>
            <person name="Van S.L."/>
            <person name="Yuan L."/>
            <person name="Wang Z."/>
            <person name="Xia Z."/>
            <person name="Xiao L."/>
            <person name="Anderson O.D."/>
            <person name="Ouyang S."/>
            <person name="Liang Y."/>
            <person name="Zimin A.V."/>
            <person name="Pertea G."/>
            <person name="Qi P."/>
            <person name="Bennetzen J.L."/>
            <person name="Dai X."/>
            <person name="Dawson M.W."/>
            <person name="Muller H.G."/>
            <person name="Kugler K."/>
            <person name="Rivarola-Duarte L."/>
            <person name="Spannagl M."/>
            <person name="Mayer K.F.X."/>
            <person name="Lu F.H."/>
            <person name="Bevan M.W."/>
            <person name="Leroy P."/>
            <person name="Li P."/>
            <person name="You F.M."/>
            <person name="Sun Q."/>
            <person name="Liu Z."/>
            <person name="Lyons E."/>
            <person name="Wicker T."/>
            <person name="Salzberg S.L."/>
            <person name="Devos K.M."/>
            <person name="Dvorak J."/>
        </authorList>
    </citation>
    <scope>NUCLEOTIDE SEQUENCE [LARGE SCALE GENOMIC DNA]</scope>
    <source>
        <strain evidence="13">cv. AL8/78</strain>
    </source>
</reference>
<dbReference type="Proteomes" id="UP000015105">
    <property type="component" value="Chromosome 3D"/>
</dbReference>
<feature type="domain" description="Transcription factor DP C-terminal" evidence="11">
    <location>
        <begin position="167"/>
        <end position="280"/>
    </location>
</feature>
<keyword evidence="14" id="KW-1185">Reference proteome</keyword>
<dbReference type="Gene3D" id="1.10.10.10">
    <property type="entry name" value="Winged helix-like DNA-binding domain superfamily/Winged helix DNA-binding domain"/>
    <property type="match status" value="1"/>
</dbReference>
<keyword evidence="3 8" id="KW-0805">Transcription regulation</keyword>
<evidence type="ECO:0000259" key="11">
    <source>
        <dbReference type="SMART" id="SM01138"/>
    </source>
</evidence>